<dbReference type="Pfam" id="PF12844">
    <property type="entry name" value="HTH_19"/>
    <property type="match status" value="1"/>
</dbReference>
<proteinExistence type="predicted"/>
<accession>A0A1U6GR64</accession>
<dbReference type="InterPro" id="IPR010982">
    <property type="entry name" value="Lambda_DNA-bd_dom_sf"/>
</dbReference>
<dbReference type="GO" id="GO:0003700">
    <property type="term" value="F:DNA-binding transcription factor activity"/>
    <property type="evidence" value="ECO:0007669"/>
    <property type="project" value="TreeGrafter"/>
</dbReference>
<evidence type="ECO:0000313" key="5">
    <source>
        <dbReference type="Proteomes" id="UP000190989"/>
    </source>
</evidence>
<name>A0A1U6GR64_9SPHN</name>
<dbReference type="GO" id="GO:0003677">
    <property type="term" value="F:DNA binding"/>
    <property type="evidence" value="ECO:0007669"/>
    <property type="project" value="UniProtKB-KW"/>
</dbReference>
<dbReference type="Gene3D" id="1.10.260.40">
    <property type="entry name" value="lambda repressor-like DNA-binding domains"/>
    <property type="match status" value="1"/>
</dbReference>
<evidence type="ECO:0000313" key="4">
    <source>
        <dbReference type="EMBL" id="SLJ86009.1"/>
    </source>
</evidence>
<dbReference type="SMART" id="SM00530">
    <property type="entry name" value="HTH_XRE"/>
    <property type="match status" value="1"/>
</dbReference>
<dbReference type="PANTHER" id="PTHR46797">
    <property type="entry name" value="HTH-TYPE TRANSCRIPTIONAL REGULATOR"/>
    <property type="match status" value="1"/>
</dbReference>
<dbReference type="AlphaFoldDB" id="A0A1U6GR64"/>
<dbReference type="EMBL" id="FVZE01000001">
    <property type="protein sequence ID" value="SLJ86009.1"/>
    <property type="molecule type" value="Genomic_DNA"/>
</dbReference>
<dbReference type="GO" id="GO:0005829">
    <property type="term" value="C:cytosol"/>
    <property type="evidence" value="ECO:0007669"/>
    <property type="project" value="TreeGrafter"/>
</dbReference>
<keyword evidence="5" id="KW-1185">Reference proteome</keyword>
<gene>
    <name evidence="4" type="ORF">SAMN06295987_10116</name>
</gene>
<dbReference type="PANTHER" id="PTHR46797:SF1">
    <property type="entry name" value="METHYLPHOSPHONATE SYNTHASE"/>
    <property type="match status" value="1"/>
</dbReference>
<reference evidence="5" key="1">
    <citation type="submission" date="2017-02" db="EMBL/GenBank/DDBJ databases">
        <authorList>
            <person name="Varghese N."/>
            <person name="Submissions S."/>
        </authorList>
    </citation>
    <scope>NUCLEOTIDE SEQUENCE [LARGE SCALE GENOMIC DNA]</scope>
    <source>
        <strain evidence="5">SM117</strain>
    </source>
</reference>
<protein>
    <submittedName>
        <fullName evidence="4">Helix-turn-helix domain-containing protein</fullName>
    </submittedName>
</protein>
<dbReference type="InterPro" id="IPR001387">
    <property type="entry name" value="Cro/C1-type_HTH"/>
</dbReference>
<dbReference type="CDD" id="cd00093">
    <property type="entry name" value="HTH_XRE"/>
    <property type="match status" value="1"/>
</dbReference>
<evidence type="ECO:0000259" key="3">
    <source>
        <dbReference type="PROSITE" id="PS50943"/>
    </source>
</evidence>
<feature type="domain" description="HTH cro/C1-type" evidence="3">
    <location>
        <begin position="34"/>
        <end position="89"/>
    </location>
</feature>
<dbReference type="STRING" id="428990.SAMN06295987_10116"/>
<keyword evidence="1" id="KW-0238">DNA-binding</keyword>
<dbReference type="Proteomes" id="UP000190989">
    <property type="component" value="Unassembled WGS sequence"/>
</dbReference>
<evidence type="ECO:0000256" key="2">
    <source>
        <dbReference type="SAM" id="Coils"/>
    </source>
</evidence>
<keyword evidence="2" id="KW-0175">Coiled coil</keyword>
<dbReference type="RefSeq" id="WP_245828764.1">
    <property type="nucleotide sequence ID" value="NZ_FVZE01000001.1"/>
</dbReference>
<feature type="coiled-coil region" evidence="2">
    <location>
        <begin position="72"/>
        <end position="99"/>
    </location>
</feature>
<dbReference type="PROSITE" id="PS50943">
    <property type="entry name" value="HTH_CROC1"/>
    <property type="match status" value="1"/>
</dbReference>
<dbReference type="SUPFAM" id="SSF47413">
    <property type="entry name" value="lambda repressor-like DNA-binding domains"/>
    <property type="match status" value="1"/>
</dbReference>
<dbReference type="InterPro" id="IPR050807">
    <property type="entry name" value="TransReg_Diox_bact_type"/>
</dbReference>
<sequence>MHSCYSAVKPIKYLYTEHGKAGEAVLANILGEKIRKLRKEKGLTLDKLADLTGSSKSYIWELENKNPPRPSAEKLAKIAEQLETTIEFLLDEGDELSQEDAADARFYRQYRKMDSATKAKVRQIIKLWDEDT</sequence>
<organism evidence="4 5">
    <name type="scientific">Novosphingobium mathurense</name>
    <dbReference type="NCBI Taxonomy" id="428990"/>
    <lineage>
        <taxon>Bacteria</taxon>
        <taxon>Pseudomonadati</taxon>
        <taxon>Pseudomonadota</taxon>
        <taxon>Alphaproteobacteria</taxon>
        <taxon>Sphingomonadales</taxon>
        <taxon>Sphingomonadaceae</taxon>
        <taxon>Novosphingobium</taxon>
    </lineage>
</organism>
<evidence type="ECO:0000256" key="1">
    <source>
        <dbReference type="ARBA" id="ARBA00023125"/>
    </source>
</evidence>